<dbReference type="Pfam" id="PF24621">
    <property type="entry name" value="DHQS_C"/>
    <property type="match status" value="1"/>
</dbReference>
<dbReference type="AlphaFoldDB" id="F4LPL5"/>
<evidence type="ECO:0000256" key="4">
    <source>
        <dbReference type="ARBA" id="ARBA00023027"/>
    </source>
</evidence>
<name>F4LPL5_TREBD</name>
<dbReference type="PANTHER" id="PTHR43622:SF1">
    <property type="entry name" value="3-DEHYDROQUINATE SYNTHASE"/>
    <property type="match status" value="1"/>
</dbReference>
<keyword evidence="7" id="KW-0456">Lyase</keyword>
<reference evidence="8" key="1">
    <citation type="submission" date="2011-04" db="EMBL/GenBank/DDBJ databases">
        <title>The complete genome of Treponema brennaborense DSM 12168.</title>
        <authorList>
            <person name="Lucas S."/>
            <person name="Han J."/>
            <person name="Lapidus A."/>
            <person name="Bruce D."/>
            <person name="Goodwin L."/>
            <person name="Pitluck S."/>
            <person name="Peters L."/>
            <person name="Kyrpides N."/>
            <person name="Mavromatis K."/>
            <person name="Ivanova N."/>
            <person name="Mikhailova N."/>
            <person name="Pagani I."/>
            <person name="Teshima H."/>
            <person name="Detter J.C."/>
            <person name="Tapia R."/>
            <person name="Han C."/>
            <person name="Land M."/>
            <person name="Hauser L."/>
            <person name="Markowitz V."/>
            <person name="Cheng J.-F."/>
            <person name="Hugenholtz P."/>
            <person name="Woyke T."/>
            <person name="Wu D."/>
            <person name="Gronow S."/>
            <person name="Wellnitz S."/>
            <person name="Brambilla E."/>
            <person name="Klenk H.-P."/>
            <person name="Eisen J.A."/>
        </authorList>
    </citation>
    <scope>NUCLEOTIDE SEQUENCE [LARGE SCALE GENOMIC DNA]</scope>
    <source>
        <strain evidence="8">DSM 12168 / CIP 105900 / DD5/3</strain>
    </source>
</reference>
<dbReference type="HOGENOM" id="CLU_001201_0_2_12"/>
<dbReference type="eggNOG" id="COG0337">
    <property type="taxonomic scope" value="Bacteria"/>
</dbReference>
<evidence type="ECO:0000259" key="5">
    <source>
        <dbReference type="Pfam" id="PF01761"/>
    </source>
</evidence>
<dbReference type="STRING" id="906968.Trebr_1588"/>
<sequence>MTQDTFSITYTAVHPGTDKTDIVFCGDTDSHAFADAYAPGKSAEPRLFVTDETVASLPLLKDFTAAFTQEPPRAGKTYLSGNDALLVLGAGEPYKTIESVLAIIRAALENNLQRSSVFTGIGGGVVCDMTAFAASLFKRGARLELVPTTLLAMVDAAVGGKTGCDFEAYKNMIGTFYPAARLRMYSEFIPLLPESEYRSGLAETVKTGLLYAPKLFDILERQKDAVMRRDTDVVRQLIKRCVIAKANIVEKDLTETGLRMQLNFGHTFAHALETCAGLGTVSHGDAVGWGMARALDLSHRLGLCSAEYRDEVCAVLASYGWETAPVHSALSGSGRTAAQTAAALIEAMKKDKKNTPGAIRCILQRDMNSTVVQEAAEADIAAVLGA</sequence>
<organism evidence="7 8">
    <name type="scientific">Treponema brennaborense (strain DSM 12168 / CIP 105900 / DD5/3)</name>
    <dbReference type="NCBI Taxonomy" id="906968"/>
    <lineage>
        <taxon>Bacteria</taxon>
        <taxon>Pseudomonadati</taxon>
        <taxon>Spirochaetota</taxon>
        <taxon>Spirochaetia</taxon>
        <taxon>Spirochaetales</taxon>
        <taxon>Treponemataceae</taxon>
        <taxon>Treponema</taxon>
    </lineage>
</organism>
<accession>F4LPL5</accession>
<keyword evidence="3" id="KW-0479">Metal-binding</keyword>
<evidence type="ECO:0000256" key="1">
    <source>
        <dbReference type="ARBA" id="ARBA00001911"/>
    </source>
</evidence>
<feature type="domain" description="3-dehydroquinate synthase N-terminal" evidence="5">
    <location>
        <begin position="87"/>
        <end position="198"/>
    </location>
</feature>
<evidence type="ECO:0000259" key="6">
    <source>
        <dbReference type="Pfam" id="PF24621"/>
    </source>
</evidence>
<dbReference type="RefSeq" id="WP_013758716.1">
    <property type="nucleotide sequence ID" value="NC_015500.1"/>
</dbReference>
<dbReference type="InterPro" id="IPR050071">
    <property type="entry name" value="Dehydroquinate_synthase"/>
</dbReference>
<dbReference type="PANTHER" id="PTHR43622">
    <property type="entry name" value="3-DEHYDROQUINATE SYNTHASE"/>
    <property type="match status" value="1"/>
</dbReference>
<evidence type="ECO:0000256" key="3">
    <source>
        <dbReference type="ARBA" id="ARBA00022723"/>
    </source>
</evidence>
<dbReference type="Proteomes" id="UP000006546">
    <property type="component" value="Chromosome"/>
</dbReference>
<dbReference type="KEGG" id="tbe:Trebr_1588"/>
<dbReference type="EC" id="4.2.3.4" evidence="7"/>
<comment type="cofactor">
    <cofactor evidence="1">
        <name>NAD(+)</name>
        <dbReference type="ChEBI" id="CHEBI:57540"/>
    </cofactor>
</comment>
<dbReference type="GO" id="GO:0046872">
    <property type="term" value="F:metal ion binding"/>
    <property type="evidence" value="ECO:0007669"/>
    <property type="project" value="UniProtKB-KW"/>
</dbReference>
<evidence type="ECO:0000256" key="2">
    <source>
        <dbReference type="ARBA" id="ARBA00001941"/>
    </source>
</evidence>
<feature type="domain" description="3-dehydroquinate synthase C-terminal" evidence="6">
    <location>
        <begin position="200"/>
        <end position="354"/>
    </location>
</feature>
<gene>
    <name evidence="7" type="ordered locus">Trebr_1588</name>
</gene>
<keyword evidence="8" id="KW-1185">Reference proteome</keyword>
<dbReference type="Gene3D" id="1.20.1090.10">
    <property type="entry name" value="Dehydroquinate synthase-like - alpha domain"/>
    <property type="match status" value="1"/>
</dbReference>
<dbReference type="OrthoDB" id="9806583at2"/>
<dbReference type="EMBL" id="CP002696">
    <property type="protein sequence ID" value="AEE17011.1"/>
    <property type="molecule type" value="Genomic_DNA"/>
</dbReference>
<dbReference type="InterPro" id="IPR030960">
    <property type="entry name" value="DHQS/DOIS_N"/>
</dbReference>
<dbReference type="Pfam" id="PF01761">
    <property type="entry name" value="DHQ_synthase"/>
    <property type="match status" value="1"/>
</dbReference>
<comment type="cofactor">
    <cofactor evidence="2">
        <name>Co(2+)</name>
        <dbReference type="ChEBI" id="CHEBI:48828"/>
    </cofactor>
</comment>
<evidence type="ECO:0000313" key="8">
    <source>
        <dbReference type="Proteomes" id="UP000006546"/>
    </source>
</evidence>
<dbReference type="GO" id="GO:0003856">
    <property type="term" value="F:3-dehydroquinate synthase activity"/>
    <property type="evidence" value="ECO:0007669"/>
    <property type="project" value="UniProtKB-EC"/>
</dbReference>
<evidence type="ECO:0000313" key="7">
    <source>
        <dbReference type="EMBL" id="AEE17011.1"/>
    </source>
</evidence>
<dbReference type="SUPFAM" id="SSF56796">
    <property type="entry name" value="Dehydroquinate synthase-like"/>
    <property type="match status" value="1"/>
</dbReference>
<protein>
    <submittedName>
        <fullName evidence="7">3-dehydroquinate synthase</fullName>
        <ecNumber evidence="7">4.2.3.4</ecNumber>
    </submittedName>
</protein>
<dbReference type="Gene3D" id="3.40.50.1970">
    <property type="match status" value="1"/>
</dbReference>
<proteinExistence type="predicted"/>
<keyword evidence="4" id="KW-0520">NAD</keyword>
<dbReference type="CDD" id="cd08195">
    <property type="entry name" value="DHQS"/>
    <property type="match status" value="1"/>
</dbReference>
<dbReference type="InterPro" id="IPR056179">
    <property type="entry name" value="DHQS_C"/>
</dbReference>